<accession>A0A9Q3FDQ5</accession>
<reference evidence="2" key="1">
    <citation type="submission" date="2021-03" db="EMBL/GenBank/DDBJ databases">
        <title>Draft genome sequence of rust myrtle Austropuccinia psidii MF-1, a brazilian biotype.</title>
        <authorList>
            <person name="Quecine M.C."/>
            <person name="Pachon D.M.R."/>
            <person name="Bonatelli M.L."/>
            <person name="Correr F.H."/>
            <person name="Franceschini L.M."/>
            <person name="Leite T.F."/>
            <person name="Margarido G.R.A."/>
            <person name="Almeida C.A."/>
            <person name="Ferrarezi J.A."/>
            <person name="Labate C.A."/>
        </authorList>
    </citation>
    <scope>NUCLEOTIDE SEQUENCE</scope>
    <source>
        <strain evidence="2">MF-1</strain>
    </source>
</reference>
<feature type="compositionally biased region" description="Low complexity" evidence="1">
    <location>
        <begin position="102"/>
        <end position="115"/>
    </location>
</feature>
<dbReference type="AlphaFoldDB" id="A0A9Q3FDQ5"/>
<evidence type="ECO:0000313" key="2">
    <source>
        <dbReference type="EMBL" id="MBW0535206.1"/>
    </source>
</evidence>
<comment type="caution">
    <text evidence="2">The sequence shown here is derived from an EMBL/GenBank/DDBJ whole genome shotgun (WGS) entry which is preliminary data.</text>
</comment>
<proteinExistence type="predicted"/>
<dbReference type="Proteomes" id="UP000765509">
    <property type="component" value="Unassembled WGS sequence"/>
</dbReference>
<feature type="region of interest" description="Disordered" evidence="1">
    <location>
        <begin position="1"/>
        <end position="126"/>
    </location>
</feature>
<keyword evidence="3" id="KW-1185">Reference proteome</keyword>
<evidence type="ECO:0000256" key="1">
    <source>
        <dbReference type="SAM" id="MobiDB-lite"/>
    </source>
</evidence>
<name>A0A9Q3FDQ5_9BASI</name>
<gene>
    <name evidence="2" type="ORF">O181_074921</name>
</gene>
<dbReference type="EMBL" id="AVOT02040056">
    <property type="protein sequence ID" value="MBW0535206.1"/>
    <property type="molecule type" value="Genomic_DNA"/>
</dbReference>
<evidence type="ECO:0000313" key="3">
    <source>
        <dbReference type="Proteomes" id="UP000765509"/>
    </source>
</evidence>
<sequence length="126" mass="13438">MPVQNSPKAKNNRSQRIQAVQTPKEGAPLDHTPSFHQQSENLYRGPPMEGAAPSRRGVMKSRRARSVSGLLGGNSGISQGPRSGSGESEYEEGEESEKTEVEAAFAGAPEASEAANLSLFNQPLVF</sequence>
<protein>
    <submittedName>
        <fullName evidence="2">Uncharacterized protein</fullName>
    </submittedName>
</protein>
<organism evidence="2 3">
    <name type="scientific">Austropuccinia psidii MF-1</name>
    <dbReference type="NCBI Taxonomy" id="1389203"/>
    <lineage>
        <taxon>Eukaryota</taxon>
        <taxon>Fungi</taxon>
        <taxon>Dikarya</taxon>
        <taxon>Basidiomycota</taxon>
        <taxon>Pucciniomycotina</taxon>
        <taxon>Pucciniomycetes</taxon>
        <taxon>Pucciniales</taxon>
        <taxon>Sphaerophragmiaceae</taxon>
        <taxon>Austropuccinia</taxon>
    </lineage>
</organism>
<feature type="compositionally biased region" description="Polar residues" evidence="1">
    <location>
        <begin position="1"/>
        <end position="21"/>
    </location>
</feature>